<reference evidence="2 3" key="1">
    <citation type="submission" date="2019-02" db="EMBL/GenBank/DDBJ databases">
        <title>Genomic Encyclopedia of Type Strains, Phase IV (KMG-IV): sequencing the most valuable type-strain genomes for metagenomic binning, comparative biology and taxonomic classification.</title>
        <authorList>
            <person name="Goeker M."/>
        </authorList>
    </citation>
    <scope>NUCLEOTIDE SEQUENCE [LARGE SCALE GENOMIC DNA]</scope>
    <source>
        <strain evidence="2 3">DSM 101727</strain>
    </source>
</reference>
<gene>
    <name evidence="2" type="ORF">EV193_10266</name>
</gene>
<feature type="compositionally biased region" description="Low complexity" evidence="1">
    <location>
        <begin position="89"/>
        <end position="98"/>
    </location>
</feature>
<proteinExistence type="predicted"/>
<keyword evidence="3" id="KW-1185">Reference proteome</keyword>
<comment type="caution">
    <text evidence="2">The sequence shown here is derived from an EMBL/GenBank/DDBJ whole genome shotgun (WGS) entry which is preliminary data.</text>
</comment>
<feature type="region of interest" description="Disordered" evidence="1">
    <location>
        <begin position="89"/>
        <end position="111"/>
    </location>
</feature>
<dbReference type="AlphaFoldDB" id="A0A4Q7L301"/>
<name>A0A4Q7L301_9PSEU</name>
<accession>A0A4Q7L301</accession>
<evidence type="ECO:0000256" key="1">
    <source>
        <dbReference type="SAM" id="MobiDB-lite"/>
    </source>
</evidence>
<dbReference type="Proteomes" id="UP000294257">
    <property type="component" value="Unassembled WGS sequence"/>
</dbReference>
<dbReference type="RefSeq" id="WP_130342986.1">
    <property type="nucleotide sequence ID" value="NZ_SGWQ01000002.1"/>
</dbReference>
<organism evidence="2 3">
    <name type="scientific">Herbihabitans rhizosphaerae</name>
    <dbReference type="NCBI Taxonomy" id="1872711"/>
    <lineage>
        <taxon>Bacteria</taxon>
        <taxon>Bacillati</taxon>
        <taxon>Actinomycetota</taxon>
        <taxon>Actinomycetes</taxon>
        <taxon>Pseudonocardiales</taxon>
        <taxon>Pseudonocardiaceae</taxon>
        <taxon>Herbihabitans</taxon>
    </lineage>
</organism>
<evidence type="ECO:0000313" key="2">
    <source>
        <dbReference type="EMBL" id="RZS43090.1"/>
    </source>
</evidence>
<protein>
    <submittedName>
        <fullName evidence="2">Uncharacterized protein</fullName>
    </submittedName>
</protein>
<dbReference type="EMBL" id="SGWQ01000002">
    <property type="protein sequence ID" value="RZS43090.1"/>
    <property type="molecule type" value="Genomic_DNA"/>
</dbReference>
<evidence type="ECO:0000313" key="3">
    <source>
        <dbReference type="Proteomes" id="UP000294257"/>
    </source>
</evidence>
<feature type="compositionally biased region" description="Gly residues" evidence="1">
    <location>
        <begin position="99"/>
        <end position="111"/>
    </location>
</feature>
<sequence>MPDGPKIDLTAVQAAERVVDDAVQQMEGVTKQILAQAGLSQAAMKAPAGQITASTFDDIGGGGRALAETLGQLRTDLGLLRQAALAGSDRASSAASRGAAGGGHPVAGGMQ</sequence>
<dbReference type="OrthoDB" id="3698583at2"/>